<protein>
    <submittedName>
        <fullName evidence="2">Envelope-like protein</fullName>
    </submittedName>
</protein>
<feature type="region of interest" description="Disordered" evidence="1">
    <location>
        <begin position="143"/>
        <end position="168"/>
    </location>
</feature>
<evidence type="ECO:0000256" key="1">
    <source>
        <dbReference type="SAM" id="MobiDB-lite"/>
    </source>
</evidence>
<evidence type="ECO:0000313" key="3">
    <source>
        <dbReference type="Proteomes" id="UP000321947"/>
    </source>
</evidence>
<dbReference type="AlphaFoldDB" id="A0A5D3C2V7"/>
<comment type="caution">
    <text evidence="2">The sequence shown here is derived from an EMBL/GenBank/DDBJ whole genome shotgun (WGS) entry which is preliminary data.</text>
</comment>
<feature type="compositionally biased region" description="Polar residues" evidence="1">
    <location>
        <begin position="66"/>
        <end position="96"/>
    </location>
</feature>
<feature type="region of interest" description="Disordered" evidence="1">
    <location>
        <begin position="1"/>
        <end position="127"/>
    </location>
</feature>
<organism evidence="2 3">
    <name type="scientific">Cucumis melo var. makuwa</name>
    <name type="common">Oriental melon</name>
    <dbReference type="NCBI Taxonomy" id="1194695"/>
    <lineage>
        <taxon>Eukaryota</taxon>
        <taxon>Viridiplantae</taxon>
        <taxon>Streptophyta</taxon>
        <taxon>Embryophyta</taxon>
        <taxon>Tracheophyta</taxon>
        <taxon>Spermatophyta</taxon>
        <taxon>Magnoliopsida</taxon>
        <taxon>eudicotyledons</taxon>
        <taxon>Gunneridae</taxon>
        <taxon>Pentapetalae</taxon>
        <taxon>rosids</taxon>
        <taxon>fabids</taxon>
        <taxon>Cucurbitales</taxon>
        <taxon>Cucurbitaceae</taxon>
        <taxon>Benincaseae</taxon>
        <taxon>Cucumis</taxon>
    </lineage>
</organism>
<accession>A0A5D3C2V7</accession>
<evidence type="ECO:0000313" key="2">
    <source>
        <dbReference type="EMBL" id="TYK04776.1"/>
    </source>
</evidence>
<reference evidence="2 3" key="1">
    <citation type="submission" date="2019-08" db="EMBL/GenBank/DDBJ databases">
        <title>Draft genome sequences of two oriental melons (Cucumis melo L. var makuwa).</title>
        <authorList>
            <person name="Kwon S.-Y."/>
        </authorList>
    </citation>
    <scope>NUCLEOTIDE SEQUENCE [LARGE SCALE GENOMIC DNA]</scope>
    <source>
        <strain evidence="3">cv. Chang Bougi</strain>
        <tissue evidence="2">Leaf</tissue>
    </source>
</reference>
<dbReference type="Proteomes" id="UP000321947">
    <property type="component" value="Unassembled WGS sequence"/>
</dbReference>
<proteinExistence type="predicted"/>
<gene>
    <name evidence="2" type="ORF">E5676_scaffold68G00920</name>
</gene>
<sequence length="168" mass="18039">MVNTRKGSYAAKSSEDDLEARISSPSMHNMRMRGHVAVERPIDAPVSDHAQENSSTEGVFVPTPGLQHTSTFEPGPSLYSSLVQSPTPHSTSSSLKNDPASPPADETAALERGTDVHNDDDELDPVIPKVNTCEIPVDVDVDNTLAAPTESPAFPEISRPAKKKLQQN</sequence>
<name>A0A5D3C2V7_CUCMM</name>
<dbReference type="EMBL" id="SSTD01014035">
    <property type="protein sequence ID" value="TYK04776.1"/>
    <property type="molecule type" value="Genomic_DNA"/>
</dbReference>